<feature type="domain" description="AMP-binding enzyme C-terminal" evidence="4">
    <location>
        <begin position="426"/>
        <end position="500"/>
    </location>
</feature>
<keyword evidence="6" id="KW-1185">Reference proteome</keyword>
<dbReference type="SUPFAM" id="SSF56801">
    <property type="entry name" value="Acetyl-CoA synthetase-like"/>
    <property type="match status" value="1"/>
</dbReference>
<evidence type="ECO:0000259" key="3">
    <source>
        <dbReference type="Pfam" id="PF00501"/>
    </source>
</evidence>
<feature type="domain" description="AMP-dependent synthetase/ligase" evidence="3">
    <location>
        <begin position="15"/>
        <end position="376"/>
    </location>
</feature>
<evidence type="ECO:0000256" key="1">
    <source>
        <dbReference type="ARBA" id="ARBA00006432"/>
    </source>
</evidence>
<reference evidence="5 6" key="1">
    <citation type="submission" date="2020-04" db="EMBL/GenBank/DDBJ databases">
        <authorList>
            <person name="Klaysubun C."/>
            <person name="Duangmal K."/>
            <person name="Lipun K."/>
        </authorList>
    </citation>
    <scope>NUCLEOTIDE SEQUENCE [LARGE SCALE GENOMIC DNA]</scope>
    <source>
        <strain evidence="5 6">DSM 45300</strain>
    </source>
</reference>
<evidence type="ECO:0000313" key="6">
    <source>
        <dbReference type="Proteomes" id="UP000586918"/>
    </source>
</evidence>
<organism evidence="5 6">
    <name type="scientific">Pseudonocardia bannensis</name>
    <dbReference type="NCBI Taxonomy" id="630973"/>
    <lineage>
        <taxon>Bacteria</taxon>
        <taxon>Bacillati</taxon>
        <taxon>Actinomycetota</taxon>
        <taxon>Actinomycetes</taxon>
        <taxon>Pseudonocardiales</taxon>
        <taxon>Pseudonocardiaceae</taxon>
        <taxon>Pseudonocardia</taxon>
    </lineage>
</organism>
<sequence length="511" mass="54461">MLRTELIRTVPELLARHAAERPDRVAFRDDRRAVTYADLADRTARLAGYLQVLGLQQGERALLYLDNAVETAEAYLAVPRAGAIAVCANPGAAVPEVAHILDDSGARIVITDAAHLDVVRRLVAGRDGFLAVVVTGDAPGLAAPEVSYDALVAGAAVAPRDCLGLDDVAWMLYTSGTTGRPKGVYLTQRGCFWVVASWTPVVGMGPDDVVLSPLPLFHSYALVVCVLGILALGASERILTRFSVDEVREHLRTDEYTVFPGVPTMFHYLLDRAGAAGLGAPRLRVCVSAGAILPAALNSDFERAFGVPLLDGYGITETSTFVTMNGPEGTRVMGSCGLPLPGLSVRLVDPATGRDVLPGEEGELWVQGAGVTPGYHNLPEATAAVLVDGWYRTGDLARRDEHGYLRISGRTKELIIRGGENIYPAEVEDALLACESVADAAVVGAPHDSLGEVPVAFVVAREGGLDREKVLEVCGERLSSFKVPDELIEVDSIPRTGSGKILRFQLQQRLG</sequence>
<dbReference type="Gene3D" id="3.30.300.30">
    <property type="match status" value="1"/>
</dbReference>
<dbReference type="RefSeq" id="WP_169416057.1">
    <property type="nucleotide sequence ID" value="NZ_JAAXKZ010000184.1"/>
</dbReference>
<evidence type="ECO:0000256" key="2">
    <source>
        <dbReference type="ARBA" id="ARBA00022598"/>
    </source>
</evidence>
<dbReference type="AlphaFoldDB" id="A0A848DRG5"/>
<dbReference type="PROSITE" id="PS00455">
    <property type="entry name" value="AMP_BINDING"/>
    <property type="match status" value="1"/>
</dbReference>
<dbReference type="EMBL" id="JAAXKZ010000184">
    <property type="protein sequence ID" value="NMH95402.1"/>
    <property type="molecule type" value="Genomic_DNA"/>
</dbReference>
<protein>
    <submittedName>
        <fullName evidence="5">Acyl--CoA ligase</fullName>
    </submittedName>
</protein>
<proteinExistence type="inferred from homology"/>
<dbReference type="PANTHER" id="PTHR43767:SF1">
    <property type="entry name" value="NONRIBOSOMAL PEPTIDE SYNTHASE PES1 (EUROFUNG)-RELATED"/>
    <property type="match status" value="1"/>
</dbReference>
<dbReference type="InterPro" id="IPR050237">
    <property type="entry name" value="ATP-dep_AMP-bd_enzyme"/>
</dbReference>
<name>A0A848DRG5_9PSEU</name>
<accession>A0A848DRG5</accession>
<dbReference type="Pfam" id="PF13193">
    <property type="entry name" value="AMP-binding_C"/>
    <property type="match status" value="1"/>
</dbReference>
<dbReference type="Proteomes" id="UP000586918">
    <property type="component" value="Unassembled WGS sequence"/>
</dbReference>
<evidence type="ECO:0000313" key="5">
    <source>
        <dbReference type="EMBL" id="NMH95402.1"/>
    </source>
</evidence>
<dbReference type="Pfam" id="PF00501">
    <property type="entry name" value="AMP-binding"/>
    <property type="match status" value="1"/>
</dbReference>
<dbReference type="InterPro" id="IPR020845">
    <property type="entry name" value="AMP-binding_CS"/>
</dbReference>
<dbReference type="FunFam" id="3.30.300.30:FF:000008">
    <property type="entry name" value="2,3-dihydroxybenzoate-AMP ligase"/>
    <property type="match status" value="1"/>
</dbReference>
<gene>
    <name evidence="5" type="ORF">HF519_28405</name>
</gene>
<dbReference type="GO" id="GO:0016878">
    <property type="term" value="F:acid-thiol ligase activity"/>
    <property type="evidence" value="ECO:0007669"/>
    <property type="project" value="UniProtKB-ARBA"/>
</dbReference>
<evidence type="ECO:0000259" key="4">
    <source>
        <dbReference type="Pfam" id="PF13193"/>
    </source>
</evidence>
<dbReference type="InterPro" id="IPR042099">
    <property type="entry name" value="ANL_N_sf"/>
</dbReference>
<dbReference type="InterPro" id="IPR000873">
    <property type="entry name" value="AMP-dep_synth/lig_dom"/>
</dbReference>
<dbReference type="InterPro" id="IPR025110">
    <property type="entry name" value="AMP-bd_C"/>
</dbReference>
<dbReference type="Gene3D" id="3.40.50.12780">
    <property type="entry name" value="N-terminal domain of ligase-like"/>
    <property type="match status" value="1"/>
</dbReference>
<keyword evidence="2 5" id="KW-0436">Ligase</keyword>
<dbReference type="InterPro" id="IPR045851">
    <property type="entry name" value="AMP-bd_C_sf"/>
</dbReference>
<comment type="similarity">
    <text evidence="1">Belongs to the ATP-dependent AMP-binding enzyme family.</text>
</comment>
<dbReference type="PANTHER" id="PTHR43767">
    <property type="entry name" value="LONG-CHAIN-FATTY-ACID--COA LIGASE"/>
    <property type="match status" value="1"/>
</dbReference>
<comment type="caution">
    <text evidence="5">The sequence shown here is derived from an EMBL/GenBank/DDBJ whole genome shotgun (WGS) entry which is preliminary data.</text>
</comment>